<keyword evidence="5" id="KW-0732">Signal</keyword>
<dbReference type="PROSITE" id="PS51007">
    <property type="entry name" value="CYTC"/>
    <property type="match status" value="1"/>
</dbReference>
<evidence type="ECO:0000313" key="7">
    <source>
        <dbReference type="EMBL" id="MCG6657927.1"/>
    </source>
</evidence>
<evidence type="ECO:0000256" key="1">
    <source>
        <dbReference type="ARBA" id="ARBA00022617"/>
    </source>
</evidence>
<comment type="caution">
    <text evidence="7">The sequence shown here is derived from an EMBL/GenBank/DDBJ whole genome shotgun (WGS) entry which is preliminary data.</text>
</comment>
<evidence type="ECO:0000259" key="6">
    <source>
        <dbReference type="PROSITE" id="PS51007"/>
    </source>
</evidence>
<evidence type="ECO:0000256" key="2">
    <source>
        <dbReference type="ARBA" id="ARBA00022723"/>
    </source>
</evidence>
<feature type="chain" id="PRO_5045640954" evidence="5">
    <location>
        <begin position="26"/>
        <end position="158"/>
    </location>
</feature>
<evidence type="ECO:0000256" key="3">
    <source>
        <dbReference type="ARBA" id="ARBA00023004"/>
    </source>
</evidence>
<dbReference type="InterPro" id="IPR036909">
    <property type="entry name" value="Cyt_c-like_dom_sf"/>
</dbReference>
<dbReference type="EMBL" id="JABFUC010000006">
    <property type="protein sequence ID" value="MCG6657927.1"/>
    <property type="molecule type" value="Genomic_DNA"/>
</dbReference>
<feature type="signal peptide" evidence="5">
    <location>
        <begin position="1"/>
        <end position="25"/>
    </location>
</feature>
<keyword evidence="8" id="KW-1185">Reference proteome</keyword>
<name>A0ABS9P834_9GAMM</name>
<sequence>MHPVTTRALALGIAGALLPLTPALAADAETLERGRYVNIIGGCNDCHTPDYALSEGQTPEARWLTGDVLGWHGPWGTTYAPNLRLKAAAMSVEEWVEMSRTLRTRPPMPWFNLNQMSAEDAAALYHYIRSLGEPGEPAPAALPPGETPPVPYADFVVK</sequence>
<protein>
    <submittedName>
        <fullName evidence="7">Cytochrome C</fullName>
    </submittedName>
</protein>
<dbReference type="Pfam" id="PF00034">
    <property type="entry name" value="Cytochrom_C"/>
    <property type="match status" value="1"/>
</dbReference>
<dbReference type="Proteomes" id="UP000814385">
    <property type="component" value="Unassembled WGS sequence"/>
</dbReference>
<feature type="domain" description="Cytochrome c" evidence="6">
    <location>
        <begin position="29"/>
        <end position="132"/>
    </location>
</feature>
<gene>
    <name evidence="7" type="ORF">HOP52_09180</name>
</gene>
<reference evidence="7 8" key="1">
    <citation type="submission" date="2020-05" db="EMBL/GenBank/DDBJ databases">
        <title>Comparative genomic analysis of denitrifying bacteria from Halomonas genus.</title>
        <authorList>
            <person name="Wang L."/>
            <person name="Shao Z."/>
        </authorList>
    </citation>
    <scope>NUCLEOTIDE SEQUENCE [LARGE SCALE GENOMIC DNA]</scope>
    <source>
        <strain evidence="7 8">A4</strain>
    </source>
</reference>
<organism evidence="7 8">
    <name type="scientific">Billgrantia campisalis</name>
    <dbReference type="NCBI Taxonomy" id="74661"/>
    <lineage>
        <taxon>Bacteria</taxon>
        <taxon>Pseudomonadati</taxon>
        <taxon>Pseudomonadota</taxon>
        <taxon>Gammaproteobacteria</taxon>
        <taxon>Oceanospirillales</taxon>
        <taxon>Halomonadaceae</taxon>
        <taxon>Billgrantia</taxon>
    </lineage>
</organism>
<keyword evidence="2 4" id="KW-0479">Metal-binding</keyword>
<evidence type="ECO:0000256" key="5">
    <source>
        <dbReference type="SAM" id="SignalP"/>
    </source>
</evidence>
<dbReference type="SUPFAM" id="SSF46626">
    <property type="entry name" value="Cytochrome c"/>
    <property type="match status" value="1"/>
</dbReference>
<accession>A0ABS9P834</accession>
<proteinExistence type="predicted"/>
<keyword evidence="3 4" id="KW-0408">Iron</keyword>
<evidence type="ECO:0000256" key="4">
    <source>
        <dbReference type="PROSITE-ProRule" id="PRU00433"/>
    </source>
</evidence>
<dbReference type="InterPro" id="IPR009056">
    <property type="entry name" value="Cyt_c-like_dom"/>
</dbReference>
<dbReference type="Gene3D" id="1.10.760.10">
    <property type="entry name" value="Cytochrome c-like domain"/>
    <property type="match status" value="1"/>
</dbReference>
<dbReference type="RefSeq" id="WP_238977073.1">
    <property type="nucleotide sequence ID" value="NZ_JABFUC010000006.1"/>
</dbReference>
<keyword evidence="1 4" id="KW-0349">Heme</keyword>
<evidence type="ECO:0000313" key="8">
    <source>
        <dbReference type="Proteomes" id="UP000814385"/>
    </source>
</evidence>